<gene>
    <name evidence="2" type="ORF">PHMEG_00017989</name>
</gene>
<evidence type="ECO:0000256" key="1">
    <source>
        <dbReference type="SAM" id="MobiDB-lite"/>
    </source>
</evidence>
<evidence type="ECO:0000313" key="3">
    <source>
        <dbReference type="Proteomes" id="UP000198211"/>
    </source>
</evidence>
<dbReference type="OrthoDB" id="167227at2759"/>
<dbReference type="EMBL" id="NBNE01002832">
    <property type="protein sequence ID" value="OWZ09325.1"/>
    <property type="molecule type" value="Genomic_DNA"/>
</dbReference>
<dbReference type="Proteomes" id="UP000198211">
    <property type="component" value="Unassembled WGS sequence"/>
</dbReference>
<feature type="region of interest" description="Disordered" evidence="1">
    <location>
        <begin position="1"/>
        <end position="20"/>
    </location>
</feature>
<name>A0A225VVF2_9STRA</name>
<reference evidence="3" key="1">
    <citation type="submission" date="2017-03" db="EMBL/GenBank/DDBJ databases">
        <title>Phytopthora megakarya and P. palmivora, two closely related causual agents of cacao black pod achieved similar genome size and gene model numbers by different mechanisms.</title>
        <authorList>
            <person name="Ali S."/>
            <person name="Shao J."/>
            <person name="Larry D.J."/>
            <person name="Kronmiller B."/>
            <person name="Shen D."/>
            <person name="Strem M.D."/>
            <person name="Melnick R.L."/>
            <person name="Guiltinan M.J."/>
            <person name="Tyler B.M."/>
            <person name="Meinhardt L.W."/>
            <person name="Bailey B.A."/>
        </authorList>
    </citation>
    <scope>NUCLEOTIDE SEQUENCE [LARGE SCALE GENOMIC DNA]</scope>
    <source>
        <strain evidence="3">zdho120</strain>
    </source>
</reference>
<evidence type="ECO:0000313" key="2">
    <source>
        <dbReference type="EMBL" id="OWZ09325.1"/>
    </source>
</evidence>
<organism evidence="2 3">
    <name type="scientific">Phytophthora megakarya</name>
    <dbReference type="NCBI Taxonomy" id="4795"/>
    <lineage>
        <taxon>Eukaryota</taxon>
        <taxon>Sar</taxon>
        <taxon>Stramenopiles</taxon>
        <taxon>Oomycota</taxon>
        <taxon>Peronosporomycetes</taxon>
        <taxon>Peronosporales</taxon>
        <taxon>Peronosporaceae</taxon>
        <taxon>Phytophthora</taxon>
    </lineage>
</organism>
<proteinExistence type="predicted"/>
<comment type="caution">
    <text evidence="2">The sequence shown here is derived from an EMBL/GenBank/DDBJ whole genome shotgun (WGS) entry which is preliminary data.</text>
</comment>
<accession>A0A225VVF2</accession>
<dbReference type="AlphaFoldDB" id="A0A225VVF2"/>
<protein>
    <submittedName>
        <fullName evidence="2">Uncharacterized protein</fullName>
    </submittedName>
</protein>
<feature type="region of interest" description="Disordered" evidence="1">
    <location>
        <begin position="47"/>
        <end position="133"/>
    </location>
</feature>
<feature type="compositionally biased region" description="Acidic residues" evidence="1">
    <location>
        <begin position="52"/>
        <end position="70"/>
    </location>
</feature>
<feature type="compositionally biased region" description="Acidic residues" evidence="1">
    <location>
        <begin position="119"/>
        <end position="132"/>
    </location>
</feature>
<sequence>MDLSVDEDGYNSSTGSVDEDAELELSCALHDLALKVKNFEFNMQGRFQHDNGDEEEEITEDFDHVDEEEANYYNLDSASPKRRRRRSSDFKTEPQHDEEEEMDTEDDHPEAKSGLDTSGSEEDWDSQEEKEELCELKQNIAKLLQSMREEAKTLENNPADCKK</sequence>
<keyword evidence="3" id="KW-1185">Reference proteome</keyword>
<feature type="compositionally biased region" description="Acidic residues" evidence="1">
    <location>
        <begin position="96"/>
        <end position="108"/>
    </location>
</feature>